<evidence type="ECO:0000256" key="3">
    <source>
        <dbReference type="ARBA" id="ARBA00022989"/>
    </source>
</evidence>
<keyword evidence="9" id="KW-1185">Reference proteome</keyword>
<dbReference type="PANTHER" id="PTHR41335">
    <property type="entry name" value="MEMBRANE PROTEIN-RELATED"/>
    <property type="match status" value="1"/>
</dbReference>
<proteinExistence type="predicted"/>
<keyword evidence="1" id="KW-1003">Cell membrane</keyword>
<evidence type="ECO:0000313" key="9">
    <source>
        <dbReference type="Proteomes" id="UP001078443"/>
    </source>
</evidence>
<feature type="transmembrane region" description="Helical" evidence="6">
    <location>
        <begin position="35"/>
        <end position="60"/>
    </location>
</feature>
<dbReference type="EMBL" id="JAPQER010000001">
    <property type="protein sequence ID" value="MCY6482867.1"/>
    <property type="molecule type" value="Genomic_DNA"/>
</dbReference>
<evidence type="ECO:0000256" key="5">
    <source>
        <dbReference type="SAM" id="Coils"/>
    </source>
</evidence>
<evidence type="ECO:0000259" key="7">
    <source>
        <dbReference type="Pfam" id="PF06305"/>
    </source>
</evidence>
<dbReference type="RefSeq" id="WP_268039137.1">
    <property type="nucleotide sequence ID" value="NZ_JAPQER010000001.1"/>
</dbReference>
<dbReference type="Pfam" id="PF06305">
    <property type="entry name" value="LapA_dom"/>
    <property type="match status" value="1"/>
</dbReference>
<evidence type="ECO:0000256" key="4">
    <source>
        <dbReference type="ARBA" id="ARBA00023136"/>
    </source>
</evidence>
<comment type="caution">
    <text evidence="8">The sequence shown here is derived from an EMBL/GenBank/DDBJ whole genome shotgun (WGS) entry which is preliminary data.</text>
</comment>
<gene>
    <name evidence="8" type="ORF">OW763_00675</name>
</gene>
<organism evidence="8 9">
    <name type="scientific">Clostridium aestuarii</name>
    <dbReference type="NCBI Taxonomy" id="338193"/>
    <lineage>
        <taxon>Bacteria</taxon>
        <taxon>Bacillati</taxon>
        <taxon>Bacillota</taxon>
        <taxon>Clostridia</taxon>
        <taxon>Eubacteriales</taxon>
        <taxon>Clostridiaceae</taxon>
        <taxon>Clostridium</taxon>
    </lineage>
</organism>
<accession>A0ABT4CV54</accession>
<keyword evidence="3 6" id="KW-1133">Transmembrane helix</keyword>
<keyword evidence="5" id="KW-0175">Coiled coil</keyword>
<dbReference type="InterPro" id="IPR010445">
    <property type="entry name" value="LapA_dom"/>
</dbReference>
<feature type="coiled-coil region" evidence="5">
    <location>
        <begin position="62"/>
        <end position="103"/>
    </location>
</feature>
<evidence type="ECO:0000256" key="1">
    <source>
        <dbReference type="ARBA" id="ARBA00022475"/>
    </source>
</evidence>
<feature type="domain" description="Lipopolysaccharide assembly protein A" evidence="7">
    <location>
        <begin position="21"/>
        <end position="83"/>
    </location>
</feature>
<reference evidence="8" key="1">
    <citation type="submission" date="2022-12" db="EMBL/GenBank/DDBJ databases">
        <authorList>
            <person name="Wang J."/>
        </authorList>
    </citation>
    <scope>NUCLEOTIDE SEQUENCE</scope>
    <source>
        <strain evidence="8">HY-45-18</strain>
    </source>
</reference>
<name>A0ABT4CV54_9CLOT</name>
<evidence type="ECO:0000256" key="2">
    <source>
        <dbReference type="ARBA" id="ARBA00022692"/>
    </source>
</evidence>
<dbReference type="Proteomes" id="UP001078443">
    <property type="component" value="Unassembled WGS sequence"/>
</dbReference>
<evidence type="ECO:0000313" key="8">
    <source>
        <dbReference type="EMBL" id="MCY6482867.1"/>
    </source>
</evidence>
<evidence type="ECO:0000256" key="6">
    <source>
        <dbReference type="SAM" id="Phobius"/>
    </source>
</evidence>
<protein>
    <submittedName>
        <fullName evidence="8">LapA family protein</fullName>
    </submittedName>
</protein>
<keyword evidence="2 6" id="KW-0812">Transmembrane</keyword>
<sequence length="121" mass="13666">MRIGFIFSLLFGILVTIFALQNADTVSIKFFSGNIQISQALIIFISAISGALIVTLLGLYRELRLKLKLRQQNKTISQLQKEISEHKLELENLNTKLATSSLQNMLNKPLEEDLNDENSTE</sequence>
<dbReference type="PANTHER" id="PTHR41335:SF1">
    <property type="entry name" value="MEMBRANE PROTEIN"/>
    <property type="match status" value="1"/>
</dbReference>
<keyword evidence="4 6" id="KW-0472">Membrane</keyword>